<dbReference type="FunFam" id="1.10.287.110:FF:000034">
    <property type="entry name" value="Chaperone protein DnaJ"/>
    <property type="match status" value="1"/>
</dbReference>
<dbReference type="Gene3D" id="1.10.287.110">
    <property type="entry name" value="DnaJ domain"/>
    <property type="match status" value="1"/>
</dbReference>
<evidence type="ECO:0000256" key="4">
    <source>
        <dbReference type="ARBA" id="ARBA00022705"/>
    </source>
</evidence>
<name>A0A938X9I9_9FIRM</name>
<dbReference type="AlphaFoldDB" id="A0A938X9I9"/>
<dbReference type="HAMAP" id="MF_01152">
    <property type="entry name" value="DnaJ"/>
    <property type="match status" value="1"/>
</dbReference>
<comment type="cofactor">
    <cofactor evidence="14">
        <name>Zn(2+)</name>
        <dbReference type="ChEBI" id="CHEBI:29105"/>
    </cofactor>
    <text evidence="14">Binds 2 Zn(2+) ions per monomer.</text>
</comment>
<dbReference type="SUPFAM" id="SSF49493">
    <property type="entry name" value="HSP40/DnaJ peptide-binding domain"/>
    <property type="match status" value="2"/>
</dbReference>
<keyword evidence="4 14" id="KW-0235">DNA replication</keyword>
<protein>
    <recommendedName>
        <fullName evidence="13 14">Chaperone protein DnaJ</fullName>
    </recommendedName>
</protein>
<dbReference type="RefSeq" id="WP_204447900.1">
    <property type="nucleotide sequence ID" value="NZ_JACJKY010000024.1"/>
</dbReference>
<comment type="domain">
    <text evidence="14">The J domain is necessary and sufficient to stimulate DnaK ATPase activity. Zinc center 1 plays an important role in the autonomous, DnaK-independent chaperone activity of DnaJ. Zinc center 2 is essential for interaction with DnaK and for DnaJ activity.</text>
</comment>
<evidence type="ECO:0000256" key="13">
    <source>
        <dbReference type="ARBA" id="ARBA00067609"/>
    </source>
</evidence>
<dbReference type="Gene3D" id="2.10.230.10">
    <property type="entry name" value="Heat shock protein DnaJ, cysteine-rich domain"/>
    <property type="match status" value="1"/>
</dbReference>
<dbReference type="GO" id="GO:0008270">
    <property type="term" value="F:zinc ion binding"/>
    <property type="evidence" value="ECO:0007669"/>
    <property type="project" value="UniProtKB-UniRule"/>
</dbReference>
<evidence type="ECO:0000313" key="18">
    <source>
        <dbReference type="EMBL" id="MBM6921711.1"/>
    </source>
</evidence>
<dbReference type="PROSITE" id="PS00636">
    <property type="entry name" value="DNAJ_1"/>
    <property type="match status" value="1"/>
</dbReference>
<dbReference type="GO" id="GO:0031072">
    <property type="term" value="F:heat shock protein binding"/>
    <property type="evidence" value="ECO:0007669"/>
    <property type="project" value="InterPro"/>
</dbReference>
<evidence type="ECO:0000256" key="9">
    <source>
        <dbReference type="ARBA" id="ARBA00023016"/>
    </source>
</evidence>
<feature type="repeat" description="CXXCXGXG motif" evidence="14">
    <location>
        <begin position="200"/>
        <end position="207"/>
    </location>
</feature>
<dbReference type="CDD" id="cd06257">
    <property type="entry name" value="DnaJ"/>
    <property type="match status" value="1"/>
</dbReference>
<feature type="binding site" evidence="14">
    <location>
        <position position="177"/>
    </location>
    <ligand>
        <name>Zn(2+)</name>
        <dbReference type="ChEBI" id="CHEBI:29105"/>
        <label>2</label>
    </ligand>
</feature>
<evidence type="ECO:0000256" key="11">
    <source>
        <dbReference type="ARBA" id="ARBA00053423"/>
    </source>
</evidence>
<feature type="binding site" evidence="14">
    <location>
        <position position="217"/>
    </location>
    <ligand>
        <name>Zn(2+)</name>
        <dbReference type="ChEBI" id="CHEBI:29105"/>
        <label>1</label>
    </ligand>
</feature>
<dbReference type="CDD" id="cd10747">
    <property type="entry name" value="DnaJ_C"/>
    <property type="match status" value="1"/>
</dbReference>
<feature type="repeat" description="CXXCXGXG motif" evidence="14">
    <location>
        <begin position="214"/>
        <end position="221"/>
    </location>
</feature>
<comment type="caution">
    <text evidence="18">The sequence shown here is derived from an EMBL/GenBank/DDBJ whole genome shotgun (WGS) entry which is preliminary data.</text>
</comment>
<sequence length="386" mass="41906">MAEEKRDYYEVLGVSKTATDDELKKAYRKLAKQYHPDLNPGDKEAEKKFKEANEAYEVLSDSTKRARYDQFGHAGVDPNYGAGGPGAGGFGGFGGFDMGDLGDIFEGFFGGGFGSSRRANPNAPRRGGDLQTSCTISFFEACKGVKREISIQRMESCPDCYGSGSEPGHDAQTCPDCHGTGQVRVTQRTPLGSMTSSRPCSRCGGKGKIITNPCKKCNGNGRIRVTKKIEVSIPAGIDDGQTLAVRGQGDSGINGGPAGDLHVTVTVRPDTLFKRDGYDIWCEIPLTYMQAALGDELTVPTIDGKVKYTIPEGTQPGTVFRLRGKGVQNLNGRGRGDQYVEVTVEVPKGLSKAQKEALKNFDKLLTDEKQYTKRKGFFDKVKEMFE</sequence>
<comment type="similarity">
    <text evidence="12 14">Belongs to the DnaJ family.</text>
</comment>
<organism evidence="18 19">
    <name type="scientific">Merdimmobilis hominis</name>
    <dbReference type="NCBI Taxonomy" id="2897707"/>
    <lineage>
        <taxon>Bacteria</taxon>
        <taxon>Bacillati</taxon>
        <taxon>Bacillota</taxon>
        <taxon>Clostridia</taxon>
        <taxon>Eubacteriales</taxon>
        <taxon>Oscillospiraceae</taxon>
        <taxon>Merdimmobilis</taxon>
    </lineage>
</organism>
<feature type="binding site" evidence="14">
    <location>
        <position position="203"/>
    </location>
    <ligand>
        <name>Zn(2+)</name>
        <dbReference type="ChEBI" id="CHEBI:29105"/>
        <label>2</label>
    </ligand>
</feature>
<evidence type="ECO:0000256" key="12">
    <source>
        <dbReference type="ARBA" id="ARBA00061004"/>
    </source>
</evidence>
<keyword evidence="19" id="KW-1185">Reference proteome</keyword>
<keyword evidence="7 14" id="KW-0863">Zinc-finger</keyword>
<evidence type="ECO:0000313" key="19">
    <source>
        <dbReference type="Proteomes" id="UP000774750"/>
    </source>
</evidence>
<feature type="repeat" description="CXXCXGXG motif" evidence="14">
    <location>
        <begin position="157"/>
        <end position="164"/>
    </location>
</feature>
<feature type="zinc finger region" description="CR-type" evidence="15">
    <location>
        <begin position="144"/>
        <end position="226"/>
    </location>
</feature>
<accession>A0A938X9I9</accession>
<feature type="repeat" description="CXXCXGXG motif" evidence="14">
    <location>
        <begin position="174"/>
        <end position="181"/>
    </location>
</feature>
<dbReference type="SMART" id="SM00271">
    <property type="entry name" value="DnaJ"/>
    <property type="match status" value="1"/>
</dbReference>
<dbReference type="Pfam" id="PF00226">
    <property type="entry name" value="DnaJ"/>
    <property type="match status" value="1"/>
</dbReference>
<dbReference type="FunFam" id="2.10.230.10:FF:000002">
    <property type="entry name" value="Molecular chaperone DnaJ"/>
    <property type="match status" value="1"/>
</dbReference>
<evidence type="ECO:0000256" key="7">
    <source>
        <dbReference type="ARBA" id="ARBA00022771"/>
    </source>
</evidence>
<feature type="binding site" evidence="14">
    <location>
        <position position="157"/>
    </location>
    <ligand>
        <name>Zn(2+)</name>
        <dbReference type="ChEBI" id="CHEBI:29105"/>
        <label>1</label>
    </ligand>
</feature>
<evidence type="ECO:0000259" key="16">
    <source>
        <dbReference type="PROSITE" id="PS50076"/>
    </source>
</evidence>
<dbReference type="GO" id="GO:0042026">
    <property type="term" value="P:protein refolding"/>
    <property type="evidence" value="ECO:0007669"/>
    <property type="project" value="TreeGrafter"/>
</dbReference>
<dbReference type="SUPFAM" id="SSF57938">
    <property type="entry name" value="DnaJ/Hsp40 cysteine-rich domain"/>
    <property type="match status" value="1"/>
</dbReference>
<dbReference type="GO" id="GO:0005737">
    <property type="term" value="C:cytoplasm"/>
    <property type="evidence" value="ECO:0007669"/>
    <property type="project" value="UniProtKB-SubCell"/>
</dbReference>
<keyword evidence="5 14" id="KW-0479">Metal-binding</keyword>
<dbReference type="Gene3D" id="2.60.260.20">
    <property type="entry name" value="Urease metallochaperone UreE, N-terminal domain"/>
    <property type="match status" value="2"/>
</dbReference>
<dbReference type="PROSITE" id="PS50076">
    <property type="entry name" value="DNAJ_2"/>
    <property type="match status" value="1"/>
</dbReference>
<reference evidence="18" key="2">
    <citation type="journal article" date="2021" name="Sci. Rep.">
        <title>The distribution of antibiotic resistance genes in chicken gut microbiota commensals.</title>
        <authorList>
            <person name="Juricova H."/>
            <person name="Matiasovicova J."/>
            <person name="Kubasova T."/>
            <person name="Cejkova D."/>
            <person name="Rychlik I."/>
        </authorList>
    </citation>
    <scope>NUCLEOTIDE SEQUENCE</scope>
    <source>
        <strain evidence="18">An559</strain>
    </source>
</reference>
<feature type="domain" description="CR-type" evidence="17">
    <location>
        <begin position="144"/>
        <end position="226"/>
    </location>
</feature>
<dbReference type="PRINTS" id="PR00625">
    <property type="entry name" value="JDOMAIN"/>
</dbReference>
<evidence type="ECO:0000256" key="15">
    <source>
        <dbReference type="PROSITE-ProRule" id="PRU00546"/>
    </source>
</evidence>
<evidence type="ECO:0000256" key="3">
    <source>
        <dbReference type="ARBA" id="ARBA00022490"/>
    </source>
</evidence>
<gene>
    <name evidence="14 18" type="primary">dnaJ</name>
    <name evidence="18" type="ORF">H6A12_11180</name>
</gene>
<comment type="function">
    <text evidence="11 14">Participates actively in the response to hyperosmotic and heat shock by preventing the aggregation of stress-denatured proteins and by disaggregating proteins, also in an autonomous, DnaK-independent fashion. Unfolded proteins bind initially to DnaJ; upon interaction with the DnaJ-bound protein, DnaK hydrolyzes its bound ATP, resulting in the formation of a stable complex. GrpE releases ADP from DnaK; ATP binding to DnaK triggers the release of the substrate protein, thus completing the reaction cycle. Several rounds of ATP-dependent interactions between DnaJ, DnaK and GrpE are required for fully efficient folding. Also involved, together with DnaK and GrpE, in the DNA replication of plasmids through activation of initiation proteins.</text>
</comment>
<keyword evidence="10 14" id="KW-0143">Chaperone</keyword>
<proteinExistence type="inferred from homology"/>
<evidence type="ECO:0000256" key="10">
    <source>
        <dbReference type="ARBA" id="ARBA00023186"/>
    </source>
</evidence>
<evidence type="ECO:0000256" key="1">
    <source>
        <dbReference type="ARBA" id="ARBA00004496"/>
    </source>
</evidence>
<dbReference type="EMBL" id="JACJKY010000024">
    <property type="protein sequence ID" value="MBM6921711.1"/>
    <property type="molecule type" value="Genomic_DNA"/>
</dbReference>
<dbReference type="Proteomes" id="UP000774750">
    <property type="component" value="Unassembled WGS sequence"/>
</dbReference>
<dbReference type="InterPro" id="IPR008971">
    <property type="entry name" value="HSP40/DnaJ_pept-bd"/>
</dbReference>
<dbReference type="PANTHER" id="PTHR43096:SF48">
    <property type="entry name" value="CHAPERONE PROTEIN DNAJ"/>
    <property type="match status" value="1"/>
</dbReference>
<dbReference type="Pfam" id="PF00684">
    <property type="entry name" value="DnaJ_CXXCXGXG"/>
    <property type="match status" value="1"/>
</dbReference>
<feature type="binding site" evidence="14">
    <location>
        <position position="174"/>
    </location>
    <ligand>
        <name>Zn(2+)</name>
        <dbReference type="ChEBI" id="CHEBI:29105"/>
        <label>2</label>
    </ligand>
</feature>
<dbReference type="GO" id="GO:0005524">
    <property type="term" value="F:ATP binding"/>
    <property type="evidence" value="ECO:0007669"/>
    <property type="project" value="InterPro"/>
</dbReference>
<evidence type="ECO:0000256" key="14">
    <source>
        <dbReference type="HAMAP-Rule" id="MF_01152"/>
    </source>
</evidence>
<dbReference type="InterPro" id="IPR018253">
    <property type="entry name" value="DnaJ_domain_CS"/>
</dbReference>
<evidence type="ECO:0000259" key="17">
    <source>
        <dbReference type="PROSITE" id="PS51188"/>
    </source>
</evidence>
<dbReference type="FunFam" id="2.60.260.20:FF:000004">
    <property type="entry name" value="Molecular chaperone DnaJ"/>
    <property type="match status" value="1"/>
</dbReference>
<feature type="domain" description="J" evidence="16">
    <location>
        <begin position="7"/>
        <end position="72"/>
    </location>
</feature>
<reference evidence="18" key="1">
    <citation type="submission" date="2020-08" db="EMBL/GenBank/DDBJ databases">
        <authorList>
            <person name="Cejkova D."/>
            <person name="Kubasova T."/>
            <person name="Jahodarova E."/>
            <person name="Rychlik I."/>
        </authorList>
    </citation>
    <scope>NUCLEOTIDE SEQUENCE</scope>
    <source>
        <strain evidence="18">An559</strain>
    </source>
</reference>
<comment type="subcellular location">
    <subcellularLocation>
        <location evidence="1 14">Cytoplasm</location>
    </subcellularLocation>
</comment>
<comment type="subunit">
    <text evidence="2 14">Homodimer.</text>
</comment>
<dbReference type="NCBIfam" id="TIGR02349">
    <property type="entry name" value="DnaJ_bact"/>
    <property type="match status" value="1"/>
</dbReference>
<feature type="binding site" evidence="14">
    <location>
        <position position="214"/>
    </location>
    <ligand>
        <name>Zn(2+)</name>
        <dbReference type="ChEBI" id="CHEBI:29105"/>
        <label>1</label>
    </ligand>
</feature>
<feature type="binding site" evidence="14">
    <location>
        <position position="200"/>
    </location>
    <ligand>
        <name>Zn(2+)</name>
        <dbReference type="ChEBI" id="CHEBI:29105"/>
        <label>2</label>
    </ligand>
</feature>
<dbReference type="InterPro" id="IPR001623">
    <property type="entry name" value="DnaJ_domain"/>
</dbReference>
<dbReference type="PANTHER" id="PTHR43096">
    <property type="entry name" value="DNAJ HOMOLOG 1, MITOCHONDRIAL-RELATED"/>
    <property type="match status" value="1"/>
</dbReference>
<evidence type="ECO:0000256" key="6">
    <source>
        <dbReference type="ARBA" id="ARBA00022737"/>
    </source>
</evidence>
<dbReference type="InterPro" id="IPR002939">
    <property type="entry name" value="DnaJ_C"/>
</dbReference>
<feature type="binding site" evidence="14">
    <location>
        <position position="160"/>
    </location>
    <ligand>
        <name>Zn(2+)</name>
        <dbReference type="ChEBI" id="CHEBI:29105"/>
        <label>1</label>
    </ligand>
</feature>
<dbReference type="InterPro" id="IPR036869">
    <property type="entry name" value="J_dom_sf"/>
</dbReference>
<dbReference type="GO" id="GO:0051082">
    <property type="term" value="F:unfolded protein binding"/>
    <property type="evidence" value="ECO:0007669"/>
    <property type="project" value="UniProtKB-UniRule"/>
</dbReference>
<dbReference type="CDD" id="cd10719">
    <property type="entry name" value="DnaJ_zf"/>
    <property type="match status" value="1"/>
</dbReference>
<keyword evidence="8 14" id="KW-0862">Zinc</keyword>
<evidence type="ECO:0000256" key="2">
    <source>
        <dbReference type="ARBA" id="ARBA00011738"/>
    </source>
</evidence>
<keyword evidence="3 14" id="KW-0963">Cytoplasm</keyword>
<dbReference type="SUPFAM" id="SSF46565">
    <property type="entry name" value="Chaperone J-domain"/>
    <property type="match status" value="1"/>
</dbReference>
<dbReference type="PROSITE" id="PS51188">
    <property type="entry name" value="ZF_CR"/>
    <property type="match status" value="1"/>
</dbReference>
<keyword evidence="6 14" id="KW-0677">Repeat</keyword>
<evidence type="ECO:0000256" key="5">
    <source>
        <dbReference type="ARBA" id="ARBA00022723"/>
    </source>
</evidence>
<dbReference type="InterPro" id="IPR001305">
    <property type="entry name" value="HSP_DnaJ_Cys-rich_dom"/>
</dbReference>
<dbReference type="InterPro" id="IPR036410">
    <property type="entry name" value="HSP_DnaJ_Cys-rich_dom_sf"/>
</dbReference>
<dbReference type="NCBIfam" id="NF008035">
    <property type="entry name" value="PRK10767.1"/>
    <property type="match status" value="1"/>
</dbReference>
<dbReference type="InterPro" id="IPR012724">
    <property type="entry name" value="DnaJ"/>
</dbReference>
<dbReference type="GO" id="GO:0009408">
    <property type="term" value="P:response to heat"/>
    <property type="evidence" value="ECO:0007669"/>
    <property type="project" value="InterPro"/>
</dbReference>
<evidence type="ECO:0000256" key="8">
    <source>
        <dbReference type="ARBA" id="ARBA00022833"/>
    </source>
</evidence>
<keyword evidence="9 14" id="KW-0346">Stress response</keyword>
<dbReference type="Pfam" id="PF01556">
    <property type="entry name" value="DnaJ_C"/>
    <property type="match status" value="1"/>
</dbReference>
<dbReference type="GO" id="GO:0006260">
    <property type="term" value="P:DNA replication"/>
    <property type="evidence" value="ECO:0007669"/>
    <property type="project" value="UniProtKB-KW"/>
</dbReference>